<sequence>MFIWNKKKNVVKIKEEVETIYISSDEEVIEEVEDPLGEWGWSKEVTKAIANWRKPQTLHVPAWIVQQVIYDKTSICLESLDNGRNYLCSVMTPADRGMFVRYIGDGWYCYLEDLKPRIGDKLKFIVPNPPDYLMVKLIRNEDRR</sequence>
<keyword evidence="2" id="KW-1185">Reference proteome</keyword>
<comment type="caution">
    <text evidence="1">The sequence shown here is derived from an EMBL/GenBank/DDBJ whole genome shotgun (WGS) entry which is preliminary data.</text>
</comment>
<evidence type="ECO:0000313" key="2">
    <source>
        <dbReference type="Proteomes" id="UP000265520"/>
    </source>
</evidence>
<evidence type="ECO:0000313" key="1">
    <source>
        <dbReference type="EMBL" id="MCI03144.1"/>
    </source>
</evidence>
<dbReference type="AlphaFoldDB" id="A0A392NUP7"/>
<evidence type="ECO:0008006" key="3">
    <source>
        <dbReference type="Google" id="ProtNLM"/>
    </source>
</evidence>
<name>A0A392NUP7_9FABA</name>
<accession>A0A392NUP7</accession>
<proteinExistence type="predicted"/>
<protein>
    <recommendedName>
        <fullName evidence="3">TF-B3 domain-containing protein</fullName>
    </recommendedName>
</protein>
<dbReference type="Proteomes" id="UP000265520">
    <property type="component" value="Unassembled WGS sequence"/>
</dbReference>
<dbReference type="EMBL" id="LXQA010051296">
    <property type="protein sequence ID" value="MCI03144.1"/>
    <property type="molecule type" value="Genomic_DNA"/>
</dbReference>
<reference evidence="1 2" key="1">
    <citation type="journal article" date="2018" name="Front. Plant Sci.">
        <title>Red Clover (Trifolium pratense) and Zigzag Clover (T. medium) - A Picture of Genomic Similarities and Differences.</title>
        <authorList>
            <person name="Dluhosova J."/>
            <person name="Istvanek J."/>
            <person name="Nedelnik J."/>
            <person name="Repkova J."/>
        </authorList>
    </citation>
    <scope>NUCLEOTIDE SEQUENCE [LARGE SCALE GENOMIC DNA]</scope>
    <source>
        <strain evidence="2">cv. 10/8</strain>
        <tissue evidence="1">Leaf</tissue>
    </source>
</reference>
<organism evidence="1 2">
    <name type="scientific">Trifolium medium</name>
    <dbReference type="NCBI Taxonomy" id="97028"/>
    <lineage>
        <taxon>Eukaryota</taxon>
        <taxon>Viridiplantae</taxon>
        <taxon>Streptophyta</taxon>
        <taxon>Embryophyta</taxon>
        <taxon>Tracheophyta</taxon>
        <taxon>Spermatophyta</taxon>
        <taxon>Magnoliopsida</taxon>
        <taxon>eudicotyledons</taxon>
        <taxon>Gunneridae</taxon>
        <taxon>Pentapetalae</taxon>
        <taxon>rosids</taxon>
        <taxon>fabids</taxon>
        <taxon>Fabales</taxon>
        <taxon>Fabaceae</taxon>
        <taxon>Papilionoideae</taxon>
        <taxon>50 kb inversion clade</taxon>
        <taxon>NPAAA clade</taxon>
        <taxon>Hologalegina</taxon>
        <taxon>IRL clade</taxon>
        <taxon>Trifolieae</taxon>
        <taxon>Trifolium</taxon>
    </lineage>
</organism>